<accession>A0A2M9CU00</accession>
<keyword evidence="1" id="KW-1133">Transmembrane helix</keyword>
<dbReference type="Pfam" id="PF03793">
    <property type="entry name" value="PASTA"/>
    <property type="match status" value="3"/>
</dbReference>
<evidence type="ECO:0000256" key="1">
    <source>
        <dbReference type="SAM" id="Phobius"/>
    </source>
</evidence>
<feature type="transmembrane region" description="Helical" evidence="1">
    <location>
        <begin position="17"/>
        <end position="37"/>
    </location>
</feature>
<keyword evidence="1" id="KW-0472">Membrane</keyword>
<evidence type="ECO:0000313" key="4">
    <source>
        <dbReference type="Proteomes" id="UP000230000"/>
    </source>
</evidence>
<gene>
    <name evidence="3" type="ORF">BXY57_0980</name>
</gene>
<organism evidence="3 4">
    <name type="scientific">Thermoflavifilum aggregans</name>
    <dbReference type="NCBI Taxonomy" id="454188"/>
    <lineage>
        <taxon>Bacteria</taxon>
        <taxon>Pseudomonadati</taxon>
        <taxon>Bacteroidota</taxon>
        <taxon>Chitinophagia</taxon>
        <taxon>Chitinophagales</taxon>
        <taxon>Chitinophagaceae</taxon>
        <taxon>Thermoflavifilum</taxon>
    </lineage>
</organism>
<dbReference type="CDD" id="cd06577">
    <property type="entry name" value="PASTA_pknB"/>
    <property type="match status" value="3"/>
</dbReference>
<dbReference type="SMART" id="SM00740">
    <property type="entry name" value="PASTA"/>
    <property type="match status" value="3"/>
</dbReference>
<dbReference type="PROSITE" id="PS51178">
    <property type="entry name" value="PASTA"/>
    <property type="match status" value="3"/>
</dbReference>
<protein>
    <submittedName>
        <fullName evidence="3">Beta-lactam-binding protein with PASTA domain</fullName>
    </submittedName>
</protein>
<keyword evidence="4" id="KW-1185">Reference proteome</keyword>
<proteinExistence type="predicted"/>
<evidence type="ECO:0000259" key="2">
    <source>
        <dbReference type="PROSITE" id="PS51178"/>
    </source>
</evidence>
<comment type="caution">
    <text evidence="3">The sequence shown here is derived from an EMBL/GenBank/DDBJ whole genome shotgun (WGS) entry which is preliminary data.</text>
</comment>
<feature type="domain" description="PASTA" evidence="2">
    <location>
        <begin position="46"/>
        <end position="112"/>
    </location>
</feature>
<dbReference type="Proteomes" id="UP000230000">
    <property type="component" value="Unassembled WGS sequence"/>
</dbReference>
<reference evidence="3 4" key="1">
    <citation type="submission" date="2017-11" db="EMBL/GenBank/DDBJ databases">
        <title>Genomic Encyclopedia of Archaeal and Bacterial Type Strains, Phase II (KMG-II): From Individual Species to Whole Genera.</title>
        <authorList>
            <person name="Goeker M."/>
        </authorList>
    </citation>
    <scope>NUCLEOTIDE SEQUENCE [LARGE SCALE GENOMIC DNA]</scope>
    <source>
        <strain evidence="3 4">DSM 27268</strain>
    </source>
</reference>
<feature type="domain" description="PASTA" evidence="2">
    <location>
        <begin position="114"/>
        <end position="184"/>
    </location>
</feature>
<dbReference type="AlphaFoldDB" id="A0A2M9CU00"/>
<keyword evidence="1" id="KW-0812">Transmembrane</keyword>
<feature type="domain" description="PASTA" evidence="2">
    <location>
        <begin position="187"/>
        <end position="252"/>
    </location>
</feature>
<dbReference type="EMBL" id="PGFG01000001">
    <property type="protein sequence ID" value="PJJ75404.1"/>
    <property type="molecule type" value="Genomic_DNA"/>
</dbReference>
<evidence type="ECO:0000313" key="3">
    <source>
        <dbReference type="EMBL" id="PJJ75404.1"/>
    </source>
</evidence>
<name>A0A2M9CU00_9BACT</name>
<sequence length="276" mass="30419">MNFMPMNPVRWLLQKSFWVNLLAVCMLIVLLGVLFFASLRWITRHGETATVPDIMGKPYDEAVRLLEQAHFRVVVQDSGYTDTLPPLTVLRQEPEANAVVKVYRTVYLTLNKIVPPMAVMPNLVNMSYRSAVLTLQTLKLNVGDTIYKPDIARNAVLAQLYNGQPIKPGTLIPEGSRITLVLGDGIGNQANPVPNLIGLTFMQARELLSASNLSVGVVLFDGPITDTASAYVYKQIPAPLNANGQPNLIYAGQSIDLWVSQTPRDSTGQPLPQPHF</sequence>
<dbReference type="Gene3D" id="3.30.10.20">
    <property type="match status" value="3"/>
</dbReference>
<dbReference type="InterPro" id="IPR005543">
    <property type="entry name" value="PASTA_dom"/>
</dbReference>
<dbReference type="SUPFAM" id="SSF54184">
    <property type="entry name" value="Penicillin-binding protein 2x (pbp-2x), c-terminal domain"/>
    <property type="match status" value="1"/>
</dbReference>